<dbReference type="Gene3D" id="3.30.230.10">
    <property type="match status" value="1"/>
</dbReference>
<dbReference type="GO" id="GO:0003735">
    <property type="term" value="F:structural constituent of ribosome"/>
    <property type="evidence" value="ECO:0007669"/>
    <property type="project" value="InterPro"/>
</dbReference>
<reference evidence="8 9" key="1">
    <citation type="submission" date="2016-07" db="EMBL/GenBank/DDBJ databases">
        <title>Draft genome of Scalindua rubra, obtained from a brine-seawater interface in the Red Sea, sheds light on salt adaptation in anammox bacteria.</title>
        <authorList>
            <person name="Speth D.R."/>
            <person name="Lagkouvardos I."/>
            <person name="Wang Y."/>
            <person name="Qian P.-Y."/>
            <person name="Dutilh B.E."/>
            <person name="Jetten M.S."/>
        </authorList>
    </citation>
    <scope>NUCLEOTIDE SEQUENCE [LARGE SCALE GENOMIC DNA]</scope>
    <source>
        <strain evidence="8">BSI-1</strain>
    </source>
</reference>
<evidence type="ECO:0000313" key="9">
    <source>
        <dbReference type="Proteomes" id="UP000094056"/>
    </source>
</evidence>
<evidence type="ECO:0000256" key="5">
    <source>
        <dbReference type="HAMAP-Rule" id="MF_00532"/>
    </source>
</evidence>
<gene>
    <name evidence="5" type="primary">rpsI</name>
    <name evidence="8" type="ORF">SCARUB_00502</name>
</gene>
<comment type="similarity">
    <text evidence="1 5 6">Belongs to the universal ribosomal protein uS9 family.</text>
</comment>
<evidence type="ECO:0000256" key="3">
    <source>
        <dbReference type="ARBA" id="ARBA00023274"/>
    </source>
</evidence>
<name>A0A1E3XFG4_9BACT</name>
<organism evidence="8 9">
    <name type="scientific">Candidatus Scalindua rubra</name>
    <dbReference type="NCBI Taxonomy" id="1872076"/>
    <lineage>
        <taxon>Bacteria</taxon>
        <taxon>Pseudomonadati</taxon>
        <taxon>Planctomycetota</taxon>
        <taxon>Candidatus Brocadiia</taxon>
        <taxon>Candidatus Brocadiales</taxon>
        <taxon>Candidatus Scalinduaceae</taxon>
        <taxon>Candidatus Scalindua</taxon>
    </lineage>
</organism>
<dbReference type="PROSITE" id="PS00360">
    <property type="entry name" value="RIBOSOMAL_S9"/>
    <property type="match status" value="1"/>
</dbReference>
<evidence type="ECO:0000256" key="7">
    <source>
        <dbReference type="SAM" id="MobiDB-lite"/>
    </source>
</evidence>
<keyword evidence="2 5" id="KW-0689">Ribosomal protein</keyword>
<feature type="region of interest" description="Disordered" evidence="7">
    <location>
        <begin position="115"/>
        <end position="136"/>
    </location>
</feature>
<dbReference type="InterPro" id="IPR000754">
    <property type="entry name" value="Ribosomal_uS9"/>
</dbReference>
<dbReference type="InterPro" id="IPR014721">
    <property type="entry name" value="Ribsml_uS5_D2-typ_fold_subgr"/>
</dbReference>
<dbReference type="SUPFAM" id="SSF54211">
    <property type="entry name" value="Ribosomal protein S5 domain 2-like"/>
    <property type="match status" value="1"/>
</dbReference>
<dbReference type="GO" id="GO:0006412">
    <property type="term" value="P:translation"/>
    <property type="evidence" value="ECO:0007669"/>
    <property type="project" value="UniProtKB-UniRule"/>
</dbReference>
<dbReference type="HAMAP" id="MF_00532_B">
    <property type="entry name" value="Ribosomal_uS9_B"/>
    <property type="match status" value="1"/>
</dbReference>
<evidence type="ECO:0000256" key="6">
    <source>
        <dbReference type="RuleBase" id="RU003815"/>
    </source>
</evidence>
<dbReference type="Proteomes" id="UP000094056">
    <property type="component" value="Unassembled WGS sequence"/>
</dbReference>
<dbReference type="Pfam" id="PF00380">
    <property type="entry name" value="Ribosomal_S9"/>
    <property type="match status" value="1"/>
</dbReference>
<protein>
    <recommendedName>
        <fullName evidence="4 5">Small ribosomal subunit protein uS9</fullName>
    </recommendedName>
</protein>
<dbReference type="NCBIfam" id="NF001099">
    <property type="entry name" value="PRK00132.1"/>
    <property type="match status" value="1"/>
</dbReference>
<dbReference type="AlphaFoldDB" id="A0A1E3XFG4"/>
<evidence type="ECO:0000256" key="2">
    <source>
        <dbReference type="ARBA" id="ARBA00022980"/>
    </source>
</evidence>
<evidence type="ECO:0000313" key="8">
    <source>
        <dbReference type="EMBL" id="ODS34371.1"/>
    </source>
</evidence>
<keyword evidence="3 5" id="KW-0687">Ribonucleoprotein</keyword>
<dbReference type="PANTHER" id="PTHR21569:SF1">
    <property type="entry name" value="SMALL RIBOSOMAL SUBUNIT PROTEIN US9M"/>
    <property type="match status" value="1"/>
</dbReference>
<comment type="caution">
    <text evidence="8">The sequence shown here is derived from an EMBL/GenBank/DDBJ whole genome shotgun (WGS) entry which is preliminary data.</text>
</comment>
<dbReference type="InterPro" id="IPR023035">
    <property type="entry name" value="Ribosomal_uS9_bac/plastid"/>
</dbReference>
<evidence type="ECO:0000256" key="1">
    <source>
        <dbReference type="ARBA" id="ARBA00005251"/>
    </source>
</evidence>
<proteinExistence type="inferred from homology"/>
<dbReference type="InterPro" id="IPR020568">
    <property type="entry name" value="Ribosomal_Su5_D2-typ_SF"/>
</dbReference>
<dbReference type="GO" id="GO:0022627">
    <property type="term" value="C:cytosolic small ribosomal subunit"/>
    <property type="evidence" value="ECO:0007669"/>
    <property type="project" value="TreeGrafter"/>
</dbReference>
<dbReference type="GO" id="GO:0003723">
    <property type="term" value="F:RNA binding"/>
    <property type="evidence" value="ECO:0007669"/>
    <property type="project" value="TreeGrafter"/>
</dbReference>
<dbReference type="InterPro" id="IPR020574">
    <property type="entry name" value="Ribosomal_uS9_CS"/>
</dbReference>
<dbReference type="FunFam" id="3.30.230.10:FF:000001">
    <property type="entry name" value="30S ribosomal protein S9"/>
    <property type="match status" value="1"/>
</dbReference>
<evidence type="ECO:0000256" key="4">
    <source>
        <dbReference type="ARBA" id="ARBA00035259"/>
    </source>
</evidence>
<accession>A0A1E3XFG4</accession>
<sequence length="136" mass="15233">MEAKMSNDTDFVWGTGRRKSSVARARIRKGIGKIVINSRELDDYFSRDRDKFAVRMPLKTTKTIGKYDVFVNVHGGGLTGQAGAITLGIARALYKSDQTLADSLRGAGLLTRDSRMKERKKYGQKGARASFQWTKR</sequence>
<dbReference type="EMBL" id="MAYW01000008">
    <property type="protein sequence ID" value="ODS34371.1"/>
    <property type="molecule type" value="Genomic_DNA"/>
</dbReference>
<dbReference type="PANTHER" id="PTHR21569">
    <property type="entry name" value="RIBOSOMAL PROTEIN S9"/>
    <property type="match status" value="1"/>
</dbReference>
<dbReference type="PATRIC" id="fig|1872076.5.peg.573"/>